<evidence type="ECO:0000313" key="1">
    <source>
        <dbReference type="EMBL" id="AES91075.1"/>
    </source>
</evidence>
<evidence type="ECO:0000313" key="2">
    <source>
        <dbReference type="EnsemblPlants" id="AES91075"/>
    </source>
</evidence>
<dbReference type="PaxDb" id="3880-AES91075"/>
<keyword evidence="3" id="KW-1185">Reference proteome</keyword>
<dbReference type="AlphaFoldDB" id="G7JML5"/>
<sequence length="66" mass="7488">MGTCSHDLAHEKLYTPQGYDKNSLCATFMLSSIINPDLRRGWFKLMASIYKKKGNDIHAPGMVKEQ</sequence>
<name>G7JML5_MEDTR</name>
<dbReference type="HOGENOM" id="CLU_2834979_0_0_1"/>
<dbReference type="EMBL" id="CM001220">
    <property type="protein sequence ID" value="AES91075.1"/>
    <property type="molecule type" value="Genomic_DNA"/>
</dbReference>
<reference evidence="1 3" key="1">
    <citation type="journal article" date="2011" name="Nature">
        <title>The Medicago genome provides insight into the evolution of rhizobial symbioses.</title>
        <authorList>
            <person name="Young N.D."/>
            <person name="Debelle F."/>
            <person name="Oldroyd G.E."/>
            <person name="Geurts R."/>
            <person name="Cannon S.B."/>
            <person name="Udvardi M.K."/>
            <person name="Benedito V.A."/>
            <person name="Mayer K.F."/>
            <person name="Gouzy J."/>
            <person name="Schoof H."/>
            <person name="Van de Peer Y."/>
            <person name="Proost S."/>
            <person name="Cook D.R."/>
            <person name="Meyers B.C."/>
            <person name="Spannagl M."/>
            <person name="Cheung F."/>
            <person name="De Mita S."/>
            <person name="Krishnakumar V."/>
            <person name="Gundlach H."/>
            <person name="Zhou S."/>
            <person name="Mudge J."/>
            <person name="Bharti A.K."/>
            <person name="Murray J.D."/>
            <person name="Naoumkina M.A."/>
            <person name="Rosen B."/>
            <person name="Silverstein K.A."/>
            <person name="Tang H."/>
            <person name="Rombauts S."/>
            <person name="Zhao P.X."/>
            <person name="Zhou P."/>
            <person name="Barbe V."/>
            <person name="Bardou P."/>
            <person name="Bechner M."/>
            <person name="Bellec A."/>
            <person name="Berger A."/>
            <person name="Berges H."/>
            <person name="Bidwell S."/>
            <person name="Bisseling T."/>
            <person name="Choisne N."/>
            <person name="Couloux A."/>
            <person name="Denny R."/>
            <person name="Deshpande S."/>
            <person name="Dai X."/>
            <person name="Doyle J.J."/>
            <person name="Dudez A.M."/>
            <person name="Farmer A.D."/>
            <person name="Fouteau S."/>
            <person name="Franken C."/>
            <person name="Gibelin C."/>
            <person name="Gish J."/>
            <person name="Goldstein S."/>
            <person name="Gonzalez A.J."/>
            <person name="Green P.J."/>
            <person name="Hallab A."/>
            <person name="Hartog M."/>
            <person name="Hua A."/>
            <person name="Humphray S.J."/>
            <person name="Jeong D.H."/>
            <person name="Jing Y."/>
            <person name="Jocker A."/>
            <person name="Kenton S.M."/>
            <person name="Kim D.J."/>
            <person name="Klee K."/>
            <person name="Lai H."/>
            <person name="Lang C."/>
            <person name="Lin S."/>
            <person name="Macmil S.L."/>
            <person name="Magdelenat G."/>
            <person name="Matthews L."/>
            <person name="McCorrison J."/>
            <person name="Monaghan E.L."/>
            <person name="Mun J.H."/>
            <person name="Najar F.Z."/>
            <person name="Nicholson C."/>
            <person name="Noirot C."/>
            <person name="O'Bleness M."/>
            <person name="Paule C.R."/>
            <person name="Poulain J."/>
            <person name="Prion F."/>
            <person name="Qin B."/>
            <person name="Qu C."/>
            <person name="Retzel E.F."/>
            <person name="Riddle C."/>
            <person name="Sallet E."/>
            <person name="Samain S."/>
            <person name="Samson N."/>
            <person name="Sanders I."/>
            <person name="Saurat O."/>
            <person name="Scarpelli C."/>
            <person name="Schiex T."/>
            <person name="Segurens B."/>
            <person name="Severin A.J."/>
            <person name="Sherrier D.J."/>
            <person name="Shi R."/>
            <person name="Sims S."/>
            <person name="Singer S.R."/>
            <person name="Sinharoy S."/>
            <person name="Sterck L."/>
            <person name="Viollet A."/>
            <person name="Wang B.B."/>
            <person name="Wang K."/>
            <person name="Wang M."/>
            <person name="Wang X."/>
            <person name="Warfsmann J."/>
            <person name="Weissenbach J."/>
            <person name="White D.D."/>
            <person name="White J.D."/>
            <person name="Wiley G.B."/>
            <person name="Wincker P."/>
            <person name="Xing Y."/>
            <person name="Yang L."/>
            <person name="Yao Z."/>
            <person name="Ying F."/>
            <person name="Zhai J."/>
            <person name="Zhou L."/>
            <person name="Zuber A."/>
            <person name="Denarie J."/>
            <person name="Dixon R.A."/>
            <person name="May G.D."/>
            <person name="Schwartz D.C."/>
            <person name="Rogers J."/>
            <person name="Quetier F."/>
            <person name="Town C.D."/>
            <person name="Roe B.A."/>
        </authorList>
    </citation>
    <scope>NUCLEOTIDE SEQUENCE [LARGE SCALE GENOMIC DNA]</scope>
    <source>
        <strain evidence="1">A17</strain>
        <strain evidence="2 3">cv. Jemalong A17</strain>
    </source>
</reference>
<reference evidence="2" key="3">
    <citation type="submission" date="2015-04" db="UniProtKB">
        <authorList>
            <consortium name="EnsemblPlants"/>
        </authorList>
    </citation>
    <scope>IDENTIFICATION</scope>
    <source>
        <strain evidence="2">cv. Jemalong A17</strain>
    </source>
</reference>
<accession>G7JML5</accession>
<evidence type="ECO:0000313" key="3">
    <source>
        <dbReference type="Proteomes" id="UP000002051"/>
    </source>
</evidence>
<dbReference type="EnsemblPlants" id="AES91075">
    <property type="protein sequence ID" value="AES91075"/>
    <property type="gene ID" value="MTR_4g103960"/>
</dbReference>
<proteinExistence type="predicted"/>
<protein>
    <submittedName>
        <fullName evidence="1 2">Uncharacterized protein</fullName>
    </submittedName>
</protein>
<dbReference type="Proteomes" id="UP000002051">
    <property type="component" value="Chromosome 4"/>
</dbReference>
<gene>
    <name evidence="1" type="ordered locus">MTR_4g103960</name>
</gene>
<organism evidence="1 3">
    <name type="scientific">Medicago truncatula</name>
    <name type="common">Barrel medic</name>
    <name type="synonym">Medicago tribuloides</name>
    <dbReference type="NCBI Taxonomy" id="3880"/>
    <lineage>
        <taxon>Eukaryota</taxon>
        <taxon>Viridiplantae</taxon>
        <taxon>Streptophyta</taxon>
        <taxon>Embryophyta</taxon>
        <taxon>Tracheophyta</taxon>
        <taxon>Spermatophyta</taxon>
        <taxon>Magnoliopsida</taxon>
        <taxon>eudicotyledons</taxon>
        <taxon>Gunneridae</taxon>
        <taxon>Pentapetalae</taxon>
        <taxon>rosids</taxon>
        <taxon>fabids</taxon>
        <taxon>Fabales</taxon>
        <taxon>Fabaceae</taxon>
        <taxon>Papilionoideae</taxon>
        <taxon>50 kb inversion clade</taxon>
        <taxon>NPAAA clade</taxon>
        <taxon>Hologalegina</taxon>
        <taxon>IRL clade</taxon>
        <taxon>Trifolieae</taxon>
        <taxon>Medicago</taxon>
    </lineage>
</organism>
<reference evidence="1 3" key="2">
    <citation type="journal article" date="2014" name="BMC Genomics">
        <title>An improved genome release (version Mt4.0) for the model legume Medicago truncatula.</title>
        <authorList>
            <person name="Tang H."/>
            <person name="Krishnakumar V."/>
            <person name="Bidwell S."/>
            <person name="Rosen B."/>
            <person name="Chan A."/>
            <person name="Zhou S."/>
            <person name="Gentzbittel L."/>
            <person name="Childs K.L."/>
            <person name="Yandell M."/>
            <person name="Gundlach H."/>
            <person name="Mayer K.F."/>
            <person name="Schwartz D.C."/>
            <person name="Town C.D."/>
        </authorList>
    </citation>
    <scope>GENOME REANNOTATION</scope>
    <source>
        <strain evidence="2 3">cv. Jemalong A17</strain>
    </source>
</reference>